<sequence length="359" mass="42392">MIVSIKADIFNSNKNFSDLNDLMHFFKKGRHRMHLKKIEDFNAFENSEWKKTLSRSDVDFLKEGVALINNKKEIIISETESGDEFRIQEAYAYLQQPLSIVVENYEYEPVFVNCIFRNFGNELIAAKDKHWLKFENGGGGSDNTIKGMIKELFNDPVFTKDKKKYLRCYVIKDSDREYCTFNEEGEVIVKDLSGAKVNYLIQNQVPYHILYKREKENYMPDSVYNGYLLTAKSKEGKKEFSQIYLRFNPHQKDFFDVEKGFSHKGELIPRDSLQQEVQQLFKMLKDGKDLTDKEYRTVGFGLPFGNIKSRFSEEFQNVNRDDLEKRIRHQPLLKSRVNPADENKRNEFEHIINEIKYLL</sequence>
<organism evidence="1 2">
    <name type="scientific">Pedobacter miscanthi</name>
    <dbReference type="NCBI Taxonomy" id="2259170"/>
    <lineage>
        <taxon>Bacteria</taxon>
        <taxon>Pseudomonadati</taxon>
        <taxon>Bacteroidota</taxon>
        <taxon>Sphingobacteriia</taxon>
        <taxon>Sphingobacteriales</taxon>
        <taxon>Sphingobacteriaceae</taxon>
        <taxon>Pedobacter</taxon>
    </lineage>
</organism>
<name>A0A366KKV6_9SPHI</name>
<dbReference type="RefSeq" id="WP_113952180.1">
    <property type="nucleotide sequence ID" value="NZ_QNQU01000051.1"/>
</dbReference>
<dbReference type="AlphaFoldDB" id="A0A366KKV6"/>
<reference evidence="1 2" key="1">
    <citation type="submission" date="2018-07" db="EMBL/GenBank/DDBJ databases">
        <title>A draft genome of a endophytic bacteria, a new species of Pedobacter.</title>
        <authorList>
            <person name="Zhang Z.D."/>
            <person name="Chen Z.J."/>
        </authorList>
    </citation>
    <scope>NUCLEOTIDE SEQUENCE [LARGE SCALE GENOMIC DNA]</scope>
    <source>
        <strain evidence="1 2">RS10</strain>
    </source>
</reference>
<proteinExistence type="predicted"/>
<dbReference type="Proteomes" id="UP000252081">
    <property type="component" value="Unassembled WGS sequence"/>
</dbReference>
<protein>
    <submittedName>
        <fullName evidence="1">Uncharacterized protein</fullName>
    </submittedName>
</protein>
<gene>
    <name evidence="1" type="ORF">DRW42_28065</name>
</gene>
<evidence type="ECO:0000313" key="2">
    <source>
        <dbReference type="Proteomes" id="UP000252081"/>
    </source>
</evidence>
<dbReference type="OrthoDB" id="799203at2"/>
<comment type="caution">
    <text evidence="1">The sequence shown here is derived from an EMBL/GenBank/DDBJ whole genome shotgun (WGS) entry which is preliminary data.</text>
</comment>
<dbReference type="EMBL" id="QNQU01000051">
    <property type="protein sequence ID" value="RBQ01913.1"/>
    <property type="molecule type" value="Genomic_DNA"/>
</dbReference>
<accession>A0A366KKV6</accession>
<keyword evidence="2" id="KW-1185">Reference proteome</keyword>
<evidence type="ECO:0000313" key="1">
    <source>
        <dbReference type="EMBL" id="RBQ01913.1"/>
    </source>
</evidence>